<organism evidence="2 3">
    <name type="scientific">Xylaria arbuscula</name>
    <dbReference type="NCBI Taxonomy" id="114810"/>
    <lineage>
        <taxon>Eukaryota</taxon>
        <taxon>Fungi</taxon>
        <taxon>Dikarya</taxon>
        <taxon>Ascomycota</taxon>
        <taxon>Pezizomycotina</taxon>
        <taxon>Sordariomycetes</taxon>
        <taxon>Xylariomycetidae</taxon>
        <taxon>Xylariales</taxon>
        <taxon>Xylariaceae</taxon>
        <taxon>Xylaria</taxon>
    </lineage>
</organism>
<dbReference type="Gene3D" id="2.170.270.10">
    <property type="entry name" value="SET domain"/>
    <property type="match status" value="1"/>
</dbReference>
<protein>
    <recommendedName>
        <fullName evidence="1">SET domain-containing protein</fullName>
    </recommendedName>
</protein>
<evidence type="ECO:0000313" key="3">
    <source>
        <dbReference type="Proteomes" id="UP001148614"/>
    </source>
</evidence>
<dbReference type="PANTHER" id="PTHR47332">
    <property type="entry name" value="SET DOMAIN-CONTAINING PROTEIN 5"/>
    <property type="match status" value="1"/>
</dbReference>
<evidence type="ECO:0000259" key="1">
    <source>
        <dbReference type="PROSITE" id="PS50280"/>
    </source>
</evidence>
<dbReference type="InterPro" id="IPR001214">
    <property type="entry name" value="SET_dom"/>
</dbReference>
<dbReference type="PANTHER" id="PTHR47332:SF2">
    <property type="entry name" value="SET-6"/>
    <property type="match status" value="1"/>
</dbReference>
<reference evidence="2" key="1">
    <citation type="submission" date="2022-07" db="EMBL/GenBank/DDBJ databases">
        <title>Genome Sequence of Xylaria arbuscula.</title>
        <authorList>
            <person name="Buettner E."/>
        </authorList>
    </citation>
    <scope>NUCLEOTIDE SEQUENCE</scope>
    <source>
        <strain evidence="2">VT107</strain>
    </source>
</reference>
<gene>
    <name evidence="2" type="ORF">NPX13_g7664</name>
</gene>
<dbReference type="Proteomes" id="UP001148614">
    <property type="component" value="Unassembled WGS sequence"/>
</dbReference>
<comment type="caution">
    <text evidence="2">The sequence shown here is derived from an EMBL/GenBank/DDBJ whole genome shotgun (WGS) entry which is preliminary data.</text>
</comment>
<evidence type="ECO:0000313" key="2">
    <source>
        <dbReference type="EMBL" id="KAJ3564970.1"/>
    </source>
</evidence>
<sequence>MSQLISVGNAGAKGRSTFAKSLIRSGTLLTDEPPLLKIPYEHPNSIRYNLRVLESFSQLTDNDKATFLALSMNEGEFTKIRGFFLVNHINMTERDVAICAIFNTNAVRMGPDSNANNGTGVFLKYCRMNHSCAPNASYAVHSASGHMRVRAHRDIAAAEEVLVSYTGDLIQSKQERRKDINFDCVCHICTAVDVASSDARRQRINAIMHGTKIFMCRQSRLITTIRAAGGNTALWLDQILHGAVADGAIVPTNANEALTLTKERLSLLGRESITGPELILVWGMLALVYRLLGDNEKSFKAMLMQDMHGVKCQGRE</sequence>
<feature type="domain" description="SET" evidence="1">
    <location>
        <begin position="1"/>
        <end position="166"/>
    </location>
</feature>
<proteinExistence type="predicted"/>
<dbReference type="InterPro" id="IPR053185">
    <property type="entry name" value="SET_domain_protein"/>
</dbReference>
<dbReference type="CDD" id="cd20071">
    <property type="entry name" value="SET_SMYD"/>
    <property type="match status" value="1"/>
</dbReference>
<dbReference type="EMBL" id="JANPWZ010001546">
    <property type="protein sequence ID" value="KAJ3564970.1"/>
    <property type="molecule type" value="Genomic_DNA"/>
</dbReference>
<name>A0A9W8NAH1_9PEZI</name>
<dbReference type="PROSITE" id="PS50280">
    <property type="entry name" value="SET"/>
    <property type="match status" value="1"/>
</dbReference>
<dbReference type="SUPFAM" id="SSF82199">
    <property type="entry name" value="SET domain"/>
    <property type="match status" value="1"/>
</dbReference>
<accession>A0A9W8NAH1</accession>
<keyword evidence="3" id="KW-1185">Reference proteome</keyword>
<dbReference type="InterPro" id="IPR046341">
    <property type="entry name" value="SET_dom_sf"/>
</dbReference>
<dbReference type="Pfam" id="PF00856">
    <property type="entry name" value="SET"/>
    <property type="match status" value="1"/>
</dbReference>
<dbReference type="AlphaFoldDB" id="A0A9W8NAH1"/>